<keyword evidence="7" id="KW-1185">Reference proteome</keyword>
<comment type="subcellular location">
    <subcellularLocation>
        <location evidence="1">Secreted</location>
    </subcellularLocation>
</comment>
<evidence type="ECO:0000256" key="4">
    <source>
        <dbReference type="RuleBase" id="RU004262"/>
    </source>
</evidence>
<dbReference type="PANTHER" id="PTHR11610">
    <property type="entry name" value="LIPASE"/>
    <property type="match status" value="1"/>
</dbReference>
<feature type="non-terminal residue" evidence="6">
    <location>
        <position position="1"/>
    </location>
</feature>
<sequence>PIDFMLYTRQNKENPEFIEPDNLGQNFISGSSHKGTVFIIHGFTDSGYGEWVQDMKSELLQFDNLNVIVVNWKEGAKRSGWRLYVNAAHNTRYVGLRTAELIRAIFYQKLIPESKIHMIGHSLGAHCSGFTGKNVKSMTGKIIGRISGLDPAGPLFANSKPDQRLDKSDAKFVDIIHTNDGNLVGIISAFGWKKNSPLGHVDFYPNGGSKQPGC</sequence>
<dbReference type="HOGENOM" id="CLU_027171_7_0_1"/>
<gene>
    <name evidence="6" type="ORF">LOTGIDRAFT_96166</name>
</gene>
<evidence type="ECO:0000256" key="2">
    <source>
        <dbReference type="ARBA" id="ARBA00010701"/>
    </source>
</evidence>
<reference evidence="6 7" key="1">
    <citation type="journal article" date="2013" name="Nature">
        <title>Insights into bilaterian evolution from three spiralian genomes.</title>
        <authorList>
            <person name="Simakov O."/>
            <person name="Marletaz F."/>
            <person name="Cho S.J."/>
            <person name="Edsinger-Gonzales E."/>
            <person name="Havlak P."/>
            <person name="Hellsten U."/>
            <person name="Kuo D.H."/>
            <person name="Larsson T."/>
            <person name="Lv J."/>
            <person name="Arendt D."/>
            <person name="Savage R."/>
            <person name="Osoegawa K."/>
            <person name="de Jong P."/>
            <person name="Grimwood J."/>
            <person name="Chapman J.A."/>
            <person name="Shapiro H."/>
            <person name="Aerts A."/>
            <person name="Otillar R.P."/>
            <person name="Terry A.Y."/>
            <person name="Boore J.L."/>
            <person name="Grigoriev I.V."/>
            <person name="Lindberg D.R."/>
            <person name="Seaver E.C."/>
            <person name="Weisblat D.A."/>
            <person name="Putnam N.H."/>
            <person name="Rokhsar D.S."/>
        </authorList>
    </citation>
    <scope>NUCLEOTIDE SEQUENCE [LARGE SCALE GENOMIC DNA]</scope>
</reference>
<proteinExistence type="inferred from homology"/>
<dbReference type="Gene3D" id="3.40.50.1820">
    <property type="entry name" value="alpha/beta hydrolase"/>
    <property type="match status" value="1"/>
</dbReference>
<dbReference type="GO" id="GO:0016298">
    <property type="term" value="F:lipase activity"/>
    <property type="evidence" value="ECO:0007669"/>
    <property type="project" value="InterPro"/>
</dbReference>
<dbReference type="KEGG" id="lgi:LOTGIDRAFT_96166"/>
<dbReference type="OMA" id="NEPDDIT"/>
<evidence type="ECO:0000259" key="5">
    <source>
        <dbReference type="Pfam" id="PF00151"/>
    </source>
</evidence>
<evidence type="ECO:0000313" key="6">
    <source>
        <dbReference type="EMBL" id="ESP04917.1"/>
    </source>
</evidence>
<protein>
    <recommendedName>
        <fullName evidence="5">Lipase domain-containing protein</fullName>
    </recommendedName>
</protein>
<dbReference type="GO" id="GO:0005615">
    <property type="term" value="C:extracellular space"/>
    <property type="evidence" value="ECO:0007669"/>
    <property type="project" value="TreeGrafter"/>
</dbReference>
<dbReference type="Pfam" id="PF00151">
    <property type="entry name" value="Lipase"/>
    <property type="match status" value="1"/>
</dbReference>
<evidence type="ECO:0000256" key="3">
    <source>
        <dbReference type="ARBA" id="ARBA00022525"/>
    </source>
</evidence>
<dbReference type="AlphaFoldDB" id="V4BGF1"/>
<dbReference type="OrthoDB" id="199913at2759"/>
<dbReference type="CTD" id="20253086"/>
<dbReference type="InterPro" id="IPR000734">
    <property type="entry name" value="TAG_lipase"/>
</dbReference>
<dbReference type="RefSeq" id="XP_009044426.1">
    <property type="nucleotide sequence ID" value="XM_009046178.1"/>
</dbReference>
<name>V4BGF1_LOTGI</name>
<dbReference type="PRINTS" id="PR00821">
    <property type="entry name" value="TAGLIPASE"/>
</dbReference>
<dbReference type="InterPro" id="IPR013818">
    <property type="entry name" value="Lipase"/>
</dbReference>
<keyword evidence="3" id="KW-0964">Secreted</keyword>
<dbReference type="GO" id="GO:0016042">
    <property type="term" value="P:lipid catabolic process"/>
    <property type="evidence" value="ECO:0007669"/>
    <property type="project" value="TreeGrafter"/>
</dbReference>
<comment type="similarity">
    <text evidence="2 4">Belongs to the AB hydrolase superfamily. Lipase family.</text>
</comment>
<feature type="domain" description="Lipase" evidence="5">
    <location>
        <begin position="3"/>
        <end position="214"/>
    </location>
</feature>
<organism evidence="6 7">
    <name type="scientific">Lottia gigantea</name>
    <name type="common">Giant owl limpet</name>
    <dbReference type="NCBI Taxonomy" id="225164"/>
    <lineage>
        <taxon>Eukaryota</taxon>
        <taxon>Metazoa</taxon>
        <taxon>Spiralia</taxon>
        <taxon>Lophotrochozoa</taxon>
        <taxon>Mollusca</taxon>
        <taxon>Gastropoda</taxon>
        <taxon>Patellogastropoda</taxon>
        <taxon>Lottioidea</taxon>
        <taxon>Lottiidae</taxon>
        <taxon>Lottia</taxon>
    </lineage>
</organism>
<dbReference type="EMBL" id="KB199651">
    <property type="protein sequence ID" value="ESP04917.1"/>
    <property type="molecule type" value="Genomic_DNA"/>
</dbReference>
<dbReference type="GeneID" id="20253086"/>
<accession>V4BGF1</accession>
<dbReference type="InterPro" id="IPR029058">
    <property type="entry name" value="AB_hydrolase_fold"/>
</dbReference>
<feature type="non-terminal residue" evidence="6">
    <location>
        <position position="214"/>
    </location>
</feature>
<evidence type="ECO:0000313" key="7">
    <source>
        <dbReference type="Proteomes" id="UP000030746"/>
    </source>
</evidence>
<dbReference type="SUPFAM" id="SSF53474">
    <property type="entry name" value="alpha/beta-Hydrolases"/>
    <property type="match status" value="1"/>
</dbReference>
<evidence type="ECO:0000256" key="1">
    <source>
        <dbReference type="ARBA" id="ARBA00004613"/>
    </source>
</evidence>
<dbReference type="STRING" id="225164.V4BGF1"/>
<dbReference type="Proteomes" id="UP000030746">
    <property type="component" value="Unassembled WGS sequence"/>
</dbReference>